<geneLocation type="plasmid" evidence="4">
    <name>cbm2636p</name>
</geneLocation>
<proteinExistence type="predicted"/>
<accession>A0A375GQH9</accession>
<geneLocation type="plasmid" evidence="5">
    <name>cbm2586_p</name>
</geneLocation>
<gene>
    <name evidence="2" type="ORF">CBM2586_P190008</name>
    <name evidence="1" type="ORF">CBM2589_P190009</name>
    <name evidence="3" type="ORF">CBM2636_P20133</name>
</gene>
<evidence type="ECO:0000313" key="5">
    <source>
        <dbReference type="Proteomes" id="UP000257016"/>
    </source>
</evidence>
<dbReference type="Proteomes" id="UP000254259">
    <property type="component" value="Plasmid CBM2636p"/>
</dbReference>
<organism evidence="2 5">
    <name type="scientific">Cupriavidus taiwanensis</name>
    <dbReference type="NCBI Taxonomy" id="164546"/>
    <lineage>
        <taxon>Bacteria</taxon>
        <taxon>Pseudomonadati</taxon>
        <taxon>Pseudomonadota</taxon>
        <taxon>Betaproteobacteria</taxon>
        <taxon>Burkholderiales</taxon>
        <taxon>Burkholderiaceae</taxon>
        <taxon>Cupriavidus</taxon>
    </lineage>
</organism>
<evidence type="ECO:0000313" key="4">
    <source>
        <dbReference type="Proteomes" id="UP000254259"/>
    </source>
</evidence>
<evidence type="ECO:0000313" key="2">
    <source>
        <dbReference type="EMBL" id="SOY77648.1"/>
    </source>
</evidence>
<evidence type="ECO:0000313" key="3">
    <source>
        <dbReference type="EMBL" id="SPD69446.1"/>
    </source>
</evidence>
<protein>
    <submittedName>
        <fullName evidence="2">Uncharacterized protein</fullName>
    </submittedName>
</protein>
<evidence type="ECO:0000313" key="1">
    <source>
        <dbReference type="EMBL" id="SOY75541.1"/>
    </source>
</evidence>
<dbReference type="EMBL" id="OFSN01000038">
    <property type="protein sequence ID" value="SOY77648.1"/>
    <property type="molecule type" value="Genomic_DNA"/>
</dbReference>
<name>A0A375GQH9_9BURK</name>
<dbReference type="Proteomes" id="UP000256297">
    <property type="component" value="Plasmid CBM2589_p"/>
</dbReference>
<reference evidence="4 5" key="1">
    <citation type="submission" date="2018-01" db="EMBL/GenBank/DDBJ databases">
        <authorList>
            <person name="Clerissi C."/>
        </authorList>
    </citation>
    <scope>NUCLEOTIDE SEQUENCE [LARGE SCALE GENOMIC DNA]</scope>
    <source>
        <strain evidence="2">Cupriavidus taiwanensis LMG 19430</strain>
        <strain evidence="1">Cupriavidus taiwanensis STM 3521</strain>
        <strain evidence="3">Cupriavidus taiwanensis SWF 66322</strain>
        <plasmid evidence="5">cbm2586_p</plasmid>
        <plasmid evidence="4">cbm2636p</plasmid>
        <plasmid evidence="3">CBM2636p</plasmid>
    </source>
</reference>
<geneLocation type="plasmid" evidence="3">
    <name>CBM2636p</name>
</geneLocation>
<dbReference type="EMBL" id="OFSP01000050">
    <property type="protein sequence ID" value="SOY75541.1"/>
    <property type="molecule type" value="Genomic_DNA"/>
</dbReference>
<keyword evidence="3" id="KW-0614">Plasmid</keyword>
<dbReference type="AlphaFoldDB" id="A0A375GQH9"/>
<sequence length="57" mass="6134">MRPIHLLALLPAAGVLIGPFFLNRVTPPDSRYALSAGLAVPQSRTHVSCDGDHLSQR</sequence>
<dbReference type="EMBL" id="LT984815">
    <property type="protein sequence ID" value="SPD69446.1"/>
    <property type="molecule type" value="Genomic_DNA"/>
</dbReference>
<dbReference type="Proteomes" id="UP000257016">
    <property type="component" value="Unassembled WGS sequence"/>
</dbReference>